<feature type="domain" description="Response regulatory" evidence="6">
    <location>
        <begin position="4"/>
        <end position="120"/>
    </location>
</feature>
<geneLocation type="plasmid" evidence="8 9">
    <name>unnamed</name>
</geneLocation>
<evidence type="ECO:0000256" key="1">
    <source>
        <dbReference type="ARBA" id="ARBA00022553"/>
    </source>
</evidence>
<dbReference type="Gene3D" id="1.10.10.10">
    <property type="entry name" value="Winged helix-like DNA-binding domain superfamily/Winged helix DNA-binding domain"/>
    <property type="match status" value="1"/>
</dbReference>
<reference evidence="8 9" key="1">
    <citation type="submission" date="2023-03" db="EMBL/GenBank/DDBJ databases">
        <authorList>
            <person name="Kaur S."/>
            <person name="Espinosa-Saiz D."/>
            <person name="Velazquez E."/>
            <person name="Menendez E."/>
            <person name="diCenzo G.C."/>
        </authorList>
    </citation>
    <scope>NUCLEOTIDE SEQUENCE [LARGE SCALE GENOMIC DNA]</scope>
    <source>
        <strain evidence="8 9">LMG 27395</strain>
        <plasmid evidence="8 9">unnamed</plasmid>
    </source>
</reference>
<dbReference type="SUPFAM" id="SSF52172">
    <property type="entry name" value="CheY-like"/>
    <property type="match status" value="1"/>
</dbReference>
<dbReference type="Pfam" id="PF00486">
    <property type="entry name" value="Trans_reg_C"/>
    <property type="match status" value="1"/>
</dbReference>
<dbReference type="InterPro" id="IPR036388">
    <property type="entry name" value="WH-like_DNA-bd_sf"/>
</dbReference>
<dbReference type="Proteomes" id="UP001235547">
    <property type="component" value="Plasmid unnamed"/>
</dbReference>
<dbReference type="InterPro" id="IPR011006">
    <property type="entry name" value="CheY-like_superfamily"/>
</dbReference>
<dbReference type="PROSITE" id="PS50110">
    <property type="entry name" value="RESPONSE_REGULATORY"/>
    <property type="match status" value="1"/>
</dbReference>
<name>A0ABY8D373_9HYPH</name>
<dbReference type="SMART" id="SM00862">
    <property type="entry name" value="Trans_reg_C"/>
    <property type="match status" value="1"/>
</dbReference>
<keyword evidence="1 4" id="KW-0597">Phosphoprotein</keyword>
<evidence type="ECO:0000313" key="9">
    <source>
        <dbReference type="Proteomes" id="UP001235547"/>
    </source>
</evidence>
<evidence type="ECO:0000256" key="3">
    <source>
        <dbReference type="ARBA" id="ARBA00023125"/>
    </source>
</evidence>
<dbReference type="Pfam" id="PF00072">
    <property type="entry name" value="Response_reg"/>
    <property type="match status" value="1"/>
</dbReference>
<dbReference type="InterPro" id="IPR016032">
    <property type="entry name" value="Sig_transdc_resp-reg_C-effctor"/>
</dbReference>
<dbReference type="CDD" id="cd00383">
    <property type="entry name" value="trans_reg_C"/>
    <property type="match status" value="1"/>
</dbReference>
<keyword evidence="3 5" id="KW-0238">DNA-binding</keyword>
<accession>A0ABY8D373</accession>
<organism evidence="8 9">
    <name type="scientific">Sinorhizobium numidicum</name>
    <dbReference type="NCBI Taxonomy" id="680248"/>
    <lineage>
        <taxon>Bacteria</taxon>
        <taxon>Pseudomonadati</taxon>
        <taxon>Pseudomonadota</taxon>
        <taxon>Alphaproteobacteria</taxon>
        <taxon>Hyphomicrobiales</taxon>
        <taxon>Rhizobiaceae</taxon>
        <taxon>Sinorhizobium/Ensifer group</taxon>
        <taxon>Sinorhizobium</taxon>
    </lineage>
</organism>
<dbReference type="RefSeq" id="WP_280736247.1">
    <property type="nucleotide sequence ID" value="NZ_CP120369.1"/>
</dbReference>
<protein>
    <submittedName>
        <fullName evidence="8">Response regulator transcription factor</fullName>
    </submittedName>
</protein>
<evidence type="ECO:0000256" key="5">
    <source>
        <dbReference type="PROSITE-ProRule" id="PRU01091"/>
    </source>
</evidence>
<dbReference type="InterPro" id="IPR001867">
    <property type="entry name" value="OmpR/PhoB-type_DNA-bd"/>
</dbReference>
<gene>
    <name evidence="8" type="ORF">PYH38_006240</name>
</gene>
<evidence type="ECO:0000259" key="6">
    <source>
        <dbReference type="PROSITE" id="PS50110"/>
    </source>
</evidence>
<proteinExistence type="predicted"/>
<dbReference type="InterPro" id="IPR001789">
    <property type="entry name" value="Sig_transdc_resp-reg_receiver"/>
</dbReference>
<evidence type="ECO:0000313" key="8">
    <source>
        <dbReference type="EMBL" id="WEX85335.1"/>
    </source>
</evidence>
<feature type="DNA-binding region" description="OmpR/PhoB-type" evidence="5">
    <location>
        <begin position="133"/>
        <end position="232"/>
    </location>
</feature>
<feature type="domain" description="OmpR/PhoB-type" evidence="7">
    <location>
        <begin position="133"/>
        <end position="232"/>
    </location>
</feature>
<dbReference type="PANTHER" id="PTHR48111:SF40">
    <property type="entry name" value="PHOSPHATE REGULON TRANSCRIPTIONAL REGULATORY PROTEIN PHOB"/>
    <property type="match status" value="1"/>
</dbReference>
<evidence type="ECO:0000256" key="4">
    <source>
        <dbReference type="PROSITE-ProRule" id="PRU00169"/>
    </source>
</evidence>
<feature type="modified residue" description="4-aspartylphosphate" evidence="4">
    <location>
        <position position="53"/>
    </location>
</feature>
<sequence length="235" mass="25901">MKPLVLICSEDPEFYLFFSHVLEVDGFASDLADGLEEAVRQVTEREPQAVILDCQPASAVGPAVCARLKNESQTGAMPVVALIAPGAGPQHLDLLKAGIDESFLRPFAPAKLIAYLRDELAMARLGFDSDERSRPLIWGDLEMRLASHQIRCCNGQRIHLSSIEFNLLRHLIENRGKVCSRDELIEAAWPANIHVEARTVDVHISRLRRAVGSVSAHNGIRTIRSAGYTLDEGDV</sequence>
<dbReference type="InterPro" id="IPR039420">
    <property type="entry name" value="WalR-like"/>
</dbReference>
<dbReference type="EMBL" id="CP120372">
    <property type="protein sequence ID" value="WEX85335.1"/>
    <property type="molecule type" value="Genomic_DNA"/>
</dbReference>
<evidence type="ECO:0000256" key="2">
    <source>
        <dbReference type="ARBA" id="ARBA00023012"/>
    </source>
</evidence>
<keyword evidence="9" id="KW-1185">Reference proteome</keyword>
<keyword evidence="2" id="KW-0902">Two-component regulatory system</keyword>
<dbReference type="Gene3D" id="3.40.50.2300">
    <property type="match status" value="1"/>
</dbReference>
<dbReference type="PANTHER" id="PTHR48111">
    <property type="entry name" value="REGULATOR OF RPOS"/>
    <property type="match status" value="1"/>
</dbReference>
<evidence type="ECO:0000259" key="7">
    <source>
        <dbReference type="PROSITE" id="PS51755"/>
    </source>
</evidence>
<dbReference type="PROSITE" id="PS51755">
    <property type="entry name" value="OMPR_PHOB"/>
    <property type="match status" value="1"/>
</dbReference>
<keyword evidence="8" id="KW-0614">Plasmid</keyword>
<dbReference type="SUPFAM" id="SSF46894">
    <property type="entry name" value="C-terminal effector domain of the bipartite response regulators"/>
    <property type="match status" value="1"/>
</dbReference>